<organism evidence="1 2">
    <name type="scientific">Parnassius apollo</name>
    <name type="common">Apollo butterfly</name>
    <name type="synonym">Papilio apollo</name>
    <dbReference type="NCBI Taxonomy" id="110799"/>
    <lineage>
        <taxon>Eukaryota</taxon>
        <taxon>Metazoa</taxon>
        <taxon>Ecdysozoa</taxon>
        <taxon>Arthropoda</taxon>
        <taxon>Hexapoda</taxon>
        <taxon>Insecta</taxon>
        <taxon>Pterygota</taxon>
        <taxon>Neoptera</taxon>
        <taxon>Endopterygota</taxon>
        <taxon>Lepidoptera</taxon>
        <taxon>Glossata</taxon>
        <taxon>Ditrysia</taxon>
        <taxon>Papilionoidea</taxon>
        <taxon>Papilionidae</taxon>
        <taxon>Parnassiinae</taxon>
        <taxon>Parnassini</taxon>
        <taxon>Parnassius</taxon>
        <taxon>Parnassius</taxon>
    </lineage>
</organism>
<evidence type="ECO:0000313" key="1">
    <source>
        <dbReference type="EMBL" id="CAG4954280.1"/>
    </source>
</evidence>
<gene>
    <name evidence="1" type="ORF">PAPOLLO_LOCUS5082</name>
</gene>
<name>A0A8S3WEK9_PARAO</name>
<dbReference type="EMBL" id="CAJQZP010000288">
    <property type="protein sequence ID" value="CAG4954280.1"/>
    <property type="molecule type" value="Genomic_DNA"/>
</dbReference>
<protein>
    <submittedName>
        <fullName evidence="1">(apollo) hypothetical protein</fullName>
    </submittedName>
</protein>
<proteinExistence type="predicted"/>
<keyword evidence="2" id="KW-1185">Reference proteome</keyword>
<dbReference type="OrthoDB" id="7408372at2759"/>
<dbReference type="Proteomes" id="UP000691718">
    <property type="component" value="Unassembled WGS sequence"/>
</dbReference>
<evidence type="ECO:0000313" key="2">
    <source>
        <dbReference type="Proteomes" id="UP000691718"/>
    </source>
</evidence>
<sequence length="207" mass="24415">MLQDESDKNKFKCRLKENISGLDELCMKELDLENIWQNVKKGLVDAATEVCGVSKRKNERKNNTLCWDDEICMEVEAKKREWLDLLATKAANSSGTNGDIERKKVVFRHLNKRVKKVVERKKQERTDKNYRRISDNFQANIKMFWKLVRTARGHSKQPMMNAIRDENGYILNDEVLSLKRWKEYFESVFMSEETTCVLSEVETPKEE</sequence>
<accession>A0A8S3WEK9</accession>
<reference evidence="1" key="1">
    <citation type="submission" date="2021-04" db="EMBL/GenBank/DDBJ databases">
        <authorList>
            <person name="Tunstrom K."/>
        </authorList>
    </citation>
    <scope>NUCLEOTIDE SEQUENCE</scope>
</reference>
<dbReference type="AlphaFoldDB" id="A0A8S3WEK9"/>
<comment type="caution">
    <text evidence="1">The sequence shown here is derived from an EMBL/GenBank/DDBJ whole genome shotgun (WGS) entry which is preliminary data.</text>
</comment>